<evidence type="ECO:0000313" key="1">
    <source>
        <dbReference type="EMBL" id="KHT54226.1"/>
    </source>
</evidence>
<dbReference type="InterPro" id="IPR016907">
    <property type="entry name" value="UCP029033"/>
</dbReference>
<dbReference type="PIRSF" id="PIRSF029033">
    <property type="entry name" value="UCP029033"/>
    <property type="match status" value="1"/>
</dbReference>
<proteinExistence type="predicted"/>
<reference evidence="1 2" key="1">
    <citation type="submission" date="2014-12" db="EMBL/GenBank/DDBJ databases">
        <title>Genome sequencing of Alteromonas marina AD001.</title>
        <authorList>
            <person name="Adrian T.G.S."/>
            <person name="Chan K.G."/>
        </authorList>
    </citation>
    <scope>NUCLEOTIDE SEQUENCE [LARGE SCALE GENOMIC DNA]</scope>
    <source>
        <strain evidence="1 2">AD001</strain>
    </source>
</reference>
<dbReference type="Gene3D" id="3.30.110.170">
    <property type="entry name" value="Protein of unknown function (DUF541), domain 1"/>
    <property type="match status" value="1"/>
</dbReference>
<dbReference type="EMBL" id="JWLW01000012">
    <property type="protein sequence ID" value="KHT54226.1"/>
    <property type="molecule type" value="Genomic_DNA"/>
</dbReference>
<dbReference type="Gene3D" id="3.30.70.2970">
    <property type="entry name" value="Protein of unknown function (DUF541), domain 2"/>
    <property type="match status" value="1"/>
</dbReference>
<sequence>MKIGAAIVMAMGMVVAVSLLGVQVSSAMNDMQTWDRVVTVKGLSEREYIADQVIWPIQFVDAGNDLPQLYEHIEKNSLQVANFLEDKGISAESITIGKPEINDKLAQQYGSSEKAPFRYSAIQTVTVFSNDVEKVRALMQQIGELIKTGIVLSDQSYRAQPDYVFTRLNEVKPEMIEEATLNAREVAEKFAKDSKSTLGKIKRANQGQFSISSRDSHHPHIKKVRVVSTIEYTLID</sequence>
<dbReference type="Proteomes" id="UP000031197">
    <property type="component" value="Unassembled WGS sequence"/>
</dbReference>
<dbReference type="PANTHER" id="PTHR34387">
    <property type="entry name" value="SLR1258 PROTEIN"/>
    <property type="match status" value="1"/>
</dbReference>
<dbReference type="InterPro" id="IPR007497">
    <property type="entry name" value="SIMPL/DUF541"/>
</dbReference>
<dbReference type="PANTHER" id="PTHR34387:SF2">
    <property type="entry name" value="SLR1258 PROTEIN"/>
    <property type="match status" value="1"/>
</dbReference>
<gene>
    <name evidence="1" type="ORF">RJ41_06775</name>
</gene>
<keyword evidence="2" id="KW-1185">Reference proteome</keyword>
<dbReference type="InterPro" id="IPR052022">
    <property type="entry name" value="26kDa_periplasmic_antigen"/>
</dbReference>
<dbReference type="Pfam" id="PF04402">
    <property type="entry name" value="SIMPL"/>
    <property type="match status" value="1"/>
</dbReference>
<name>A0A0B3XX68_9ALTE</name>
<dbReference type="RefSeq" id="WP_039218567.1">
    <property type="nucleotide sequence ID" value="NZ_JWLW01000012.1"/>
</dbReference>
<dbReference type="GO" id="GO:0006974">
    <property type="term" value="P:DNA damage response"/>
    <property type="evidence" value="ECO:0007669"/>
    <property type="project" value="TreeGrafter"/>
</dbReference>
<dbReference type="AlphaFoldDB" id="A0A0B3XX68"/>
<comment type="caution">
    <text evidence="1">The sequence shown here is derived from an EMBL/GenBank/DDBJ whole genome shotgun (WGS) entry which is preliminary data.</text>
</comment>
<organism evidence="1 2">
    <name type="scientific">Alteromonas marina</name>
    <dbReference type="NCBI Taxonomy" id="203795"/>
    <lineage>
        <taxon>Bacteria</taxon>
        <taxon>Pseudomonadati</taxon>
        <taxon>Pseudomonadota</taxon>
        <taxon>Gammaproteobacteria</taxon>
        <taxon>Alteromonadales</taxon>
        <taxon>Alteromonadaceae</taxon>
        <taxon>Alteromonas/Salinimonas group</taxon>
        <taxon>Alteromonas</taxon>
    </lineage>
</organism>
<accession>A0A0B3XX68</accession>
<dbReference type="OrthoDB" id="9806540at2"/>
<evidence type="ECO:0000313" key="2">
    <source>
        <dbReference type="Proteomes" id="UP000031197"/>
    </source>
</evidence>
<protein>
    <submittedName>
        <fullName evidence="1">Periplasmic protein</fullName>
    </submittedName>
</protein>